<dbReference type="RefSeq" id="XP_022299990.1">
    <property type="nucleotide sequence ID" value="XM_022444282.1"/>
</dbReference>
<feature type="region of interest" description="Disordered" evidence="1">
    <location>
        <begin position="359"/>
        <end position="422"/>
    </location>
</feature>
<evidence type="ECO:0000313" key="2">
    <source>
        <dbReference type="Proteomes" id="UP000694844"/>
    </source>
</evidence>
<dbReference type="Proteomes" id="UP000694844">
    <property type="component" value="Chromosome 8"/>
</dbReference>
<feature type="compositionally biased region" description="Polar residues" evidence="1">
    <location>
        <begin position="550"/>
        <end position="562"/>
    </location>
</feature>
<sequence>MAGMKSQKFPPEDRPWRISLDRDKCREDVVTKEESSSWQELSKGGTIPTAASLRVPPTRIGMSTKQDLLQGLTNHEVSQRYIVKLQRERERTNKAVSRSLDNLPIKIKKMVKEHSDSDISGFVSEYKNGMFTSRSHSYQLGMGTKSDVSNTTSHLFQAMPINSLCRHTKRNCSKCHKQTRGRKPAKRQDKDNSDSRTVPTDTETRTSGYDSDFDLVFSQLGEQSMHSEVSLLNGFPVRIQQNLEVETSRELKELRNGYQKVFDANRNVHFVHSSLINNKRVKRLNKPLGRPRLRGSYVPNEEYSMEMMNIRPMYNQSLNKYSRKNSLYPVAPPQSCISENTEYQTPHYHLSDYSYSDADDEYEESFIPERSSIDPDVPRLKLNKDDDDFEGEDVDDEDDNDDKNYEPYEPYEPTSSSRPSTINKKFKTVSDELQDADFVPLSVSALQLHNAEKTSLPKQNSRNFPQFCNLTDITEREESNLTRSTKVISESASDVRMSIRIAYKSGDDVIRELSNISSGEIMVPRMSRQDNNCDVILENISRESERRKGSSTPLDTSKGISKGLNTGYSNLYQESMQDIADTINEARQAMDFIDQTLASKDKTDPNNTRSATPGVIGSANSLHNDQDDKKSENEDDDFIRTNQNVTPIDEHLKNLKIESPHLEALKSFPLNGIPLSNHIDPSTLQESSVDNDNSSEVTKEAAVLKQTGARKRTFFVTDCSSHA</sequence>
<dbReference type="AlphaFoldDB" id="A0A8B8B992"/>
<evidence type="ECO:0000313" key="3">
    <source>
        <dbReference type="RefSeq" id="XP_022299990.1"/>
    </source>
</evidence>
<reference evidence="3" key="1">
    <citation type="submission" date="2025-08" db="UniProtKB">
        <authorList>
            <consortium name="RefSeq"/>
        </authorList>
    </citation>
    <scope>IDENTIFICATION</scope>
    <source>
        <tissue evidence="3">Whole sample</tissue>
    </source>
</reference>
<feature type="compositionally biased region" description="Polar residues" evidence="1">
    <location>
        <begin position="413"/>
        <end position="422"/>
    </location>
</feature>
<feature type="compositionally biased region" description="Basic residues" evidence="1">
    <location>
        <begin position="172"/>
        <end position="185"/>
    </location>
</feature>
<keyword evidence="2" id="KW-1185">Reference proteome</keyword>
<organism evidence="2 3">
    <name type="scientific">Crassostrea virginica</name>
    <name type="common">Eastern oyster</name>
    <dbReference type="NCBI Taxonomy" id="6565"/>
    <lineage>
        <taxon>Eukaryota</taxon>
        <taxon>Metazoa</taxon>
        <taxon>Spiralia</taxon>
        <taxon>Lophotrochozoa</taxon>
        <taxon>Mollusca</taxon>
        <taxon>Bivalvia</taxon>
        <taxon>Autobranchia</taxon>
        <taxon>Pteriomorphia</taxon>
        <taxon>Ostreida</taxon>
        <taxon>Ostreoidea</taxon>
        <taxon>Ostreidae</taxon>
        <taxon>Crassostrea</taxon>
    </lineage>
</organism>
<feature type="region of interest" description="Disordered" evidence="1">
    <location>
        <begin position="597"/>
        <end position="645"/>
    </location>
</feature>
<dbReference type="GeneID" id="111108416"/>
<gene>
    <name evidence="3" type="primary">LOC111108416</name>
</gene>
<feature type="region of interest" description="Disordered" evidence="1">
    <location>
        <begin position="172"/>
        <end position="206"/>
    </location>
</feature>
<protein>
    <submittedName>
        <fullName evidence="3">Uncharacterized protein LOC111108416 isoform X1</fullName>
    </submittedName>
</protein>
<dbReference type="KEGG" id="cvn:111108416"/>
<feature type="region of interest" description="Disordered" evidence="1">
    <location>
        <begin position="539"/>
        <end position="562"/>
    </location>
</feature>
<evidence type="ECO:0000256" key="1">
    <source>
        <dbReference type="SAM" id="MobiDB-lite"/>
    </source>
</evidence>
<proteinExistence type="predicted"/>
<dbReference type="OrthoDB" id="6087711at2759"/>
<accession>A0A8B8B992</accession>
<feature type="compositionally biased region" description="Basic and acidic residues" evidence="1">
    <location>
        <begin position="371"/>
        <end position="384"/>
    </location>
</feature>
<feature type="compositionally biased region" description="Polar residues" evidence="1">
    <location>
        <begin position="195"/>
        <end position="206"/>
    </location>
</feature>
<name>A0A8B8B992_CRAVI</name>
<feature type="compositionally biased region" description="Acidic residues" evidence="1">
    <location>
        <begin position="385"/>
        <end position="401"/>
    </location>
</feature>